<keyword evidence="4" id="KW-1185">Reference proteome</keyword>
<evidence type="ECO:0000256" key="1">
    <source>
        <dbReference type="SAM" id="Coils"/>
    </source>
</evidence>
<feature type="compositionally biased region" description="Basic and acidic residues" evidence="2">
    <location>
        <begin position="230"/>
        <end position="249"/>
    </location>
</feature>
<dbReference type="EMBL" id="REGW02000020">
    <property type="protein sequence ID" value="KAE8281611.1"/>
    <property type="molecule type" value="Genomic_DNA"/>
</dbReference>
<reference evidence="3 4" key="1">
    <citation type="submission" date="2019-07" db="EMBL/GenBank/DDBJ databases">
        <title>Chromosome genome assembly for large yellow croaker.</title>
        <authorList>
            <person name="Xiao S."/>
        </authorList>
    </citation>
    <scope>NUCLEOTIDE SEQUENCE [LARGE SCALE GENOMIC DNA]</scope>
    <source>
        <strain evidence="3">JMULYC20181020</strain>
        <tissue evidence="3">Muscle</tissue>
    </source>
</reference>
<feature type="coiled-coil region" evidence="1">
    <location>
        <begin position="6"/>
        <end position="85"/>
    </location>
</feature>
<dbReference type="Proteomes" id="UP000424527">
    <property type="component" value="Unassembled WGS sequence"/>
</dbReference>
<accession>A0A6G0HRG3</accession>
<feature type="region of interest" description="Disordered" evidence="2">
    <location>
        <begin position="227"/>
        <end position="261"/>
    </location>
</feature>
<evidence type="ECO:0000256" key="2">
    <source>
        <dbReference type="SAM" id="MobiDB-lite"/>
    </source>
</evidence>
<proteinExistence type="predicted"/>
<protein>
    <submittedName>
        <fullName evidence="3">Uncharacterized protein</fullName>
    </submittedName>
</protein>
<keyword evidence="1" id="KW-0175">Coiled coil</keyword>
<name>A0A6G0HRG3_LARCR</name>
<gene>
    <name evidence="3" type="ORF">D5F01_LYC20604</name>
</gene>
<comment type="caution">
    <text evidence="3">The sequence shown here is derived from an EMBL/GenBank/DDBJ whole genome shotgun (WGS) entry which is preliminary data.</text>
</comment>
<evidence type="ECO:0000313" key="3">
    <source>
        <dbReference type="EMBL" id="KAE8281611.1"/>
    </source>
</evidence>
<sequence>MKFTDYQDLEMEYRTAKNENKTLSKQNTVLQQKVKNLQDKLSRQNNLEEKCKRTQDQNRALRQHNLSLQQKFEDLTEKLRDEQRMRVHYVLKAEKQAEGNYFYDIQCRIRDLDQQYKDAKPWLDNYYAIKAEIVDLRRANAALTHYFCTSRKLIMEELALRSEYENIKSAKETICQDNSVLCNKIQEFHDKLQNFKFVQGTPEATENERDADCQPTAVLREDIQELNSKLQHETDETRNNKDEEAKKEPMACPTSLDICTT</sequence>
<organism evidence="3 4">
    <name type="scientific">Larimichthys crocea</name>
    <name type="common">Large yellow croaker</name>
    <name type="synonym">Pseudosciaena crocea</name>
    <dbReference type="NCBI Taxonomy" id="215358"/>
    <lineage>
        <taxon>Eukaryota</taxon>
        <taxon>Metazoa</taxon>
        <taxon>Chordata</taxon>
        <taxon>Craniata</taxon>
        <taxon>Vertebrata</taxon>
        <taxon>Euteleostomi</taxon>
        <taxon>Actinopterygii</taxon>
        <taxon>Neopterygii</taxon>
        <taxon>Teleostei</taxon>
        <taxon>Neoteleostei</taxon>
        <taxon>Acanthomorphata</taxon>
        <taxon>Eupercaria</taxon>
        <taxon>Sciaenidae</taxon>
        <taxon>Larimichthys</taxon>
    </lineage>
</organism>
<evidence type="ECO:0000313" key="4">
    <source>
        <dbReference type="Proteomes" id="UP000424527"/>
    </source>
</evidence>
<dbReference type="AlphaFoldDB" id="A0A6G0HRG3"/>